<proteinExistence type="predicted"/>
<dbReference type="InterPro" id="IPR019600">
    <property type="entry name" value="Hemin_uptake_protein_HemP"/>
</dbReference>
<dbReference type="AlphaFoldDB" id="A0A1H8MU86"/>
<evidence type="ECO:0000313" key="2">
    <source>
        <dbReference type="Proteomes" id="UP000198893"/>
    </source>
</evidence>
<dbReference type="EMBL" id="FODS01000002">
    <property type="protein sequence ID" value="SEO20927.1"/>
    <property type="molecule type" value="Genomic_DNA"/>
</dbReference>
<sequence>MRRKISLPPKEGTTQMNAQTHGFALQNDLPVYDATQLTSPTGLARIVLGDQVYTLRITRAGKLILTK</sequence>
<accession>A0A1H8MU86</accession>
<evidence type="ECO:0000313" key="1">
    <source>
        <dbReference type="EMBL" id="SEO20927.1"/>
    </source>
</evidence>
<reference evidence="1 2" key="1">
    <citation type="submission" date="2016-10" db="EMBL/GenBank/DDBJ databases">
        <authorList>
            <person name="de Groot N.N."/>
        </authorList>
    </citation>
    <scope>NUCLEOTIDE SEQUENCE [LARGE SCALE GENOMIC DNA]</scope>
    <source>
        <strain evidence="1 2">DSM 27842</strain>
    </source>
</reference>
<dbReference type="STRING" id="569882.SAMN04490248_102261"/>
<dbReference type="Proteomes" id="UP000198893">
    <property type="component" value="Unassembled WGS sequence"/>
</dbReference>
<protein>
    <submittedName>
        <fullName evidence="1">Hemin uptake protein HemP</fullName>
    </submittedName>
</protein>
<dbReference type="Gene3D" id="2.10.70.10">
    <property type="entry name" value="Complement Module, domain 1"/>
    <property type="match status" value="1"/>
</dbReference>
<gene>
    <name evidence="1" type="ORF">SAMN04490248_102261</name>
</gene>
<keyword evidence="2" id="KW-1185">Reference proteome</keyword>
<organism evidence="1 2">
    <name type="scientific">Salinihabitans flavidus</name>
    <dbReference type="NCBI Taxonomy" id="569882"/>
    <lineage>
        <taxon>Bacteria</taxon>
        <taxon>Pseudomonadati</taxon>
        <taxon>Pseudomonadota</taxon>
        <taxon>Alphaproteobacteria</taxon>
        <taxon>Rhodobacterales</taxon>
        <taxon>Roseobacteraceae</taxon>
        <taxon>Salinihabitans</taxon>
    </lineage>
</organism>
<dbReference type="Pfam" id="PF10636">
    <property type="entry name" value="hemP"/>
    <property type="match status" value="1"/>
</dbReference>
<name>A0A1H8MU86_9RHOB</name>